<reference evidence="6 7" key="2">
    <citation type="submission" date="2019-01" db="EMBL/GenBank/DDBJ databases">
        <title>A chromosome length genome reference of the Java medaka (oryzias javanicus).</title>
        <authorList>
            <person name="Herpin A."/>
            <person name="Takehana Y."/>
            <person name="Naruse K."/>
            <person name="Ansai S."/>
            <person name="Kawaguchi M."/>
        </authorList>
    </citation>
    <scope>NUCLEOTIDE SEQUENCE [LARGE SCALE GENOMIC DNA]</scope>
    <source>
        <strain evidence="6">RS831</strain>
        <tissue evidence="6">Whole body</tissue>
    </source>
</reference>
<dbReference type="InterPro" id="IPR016186">
    <property type="entry name" value="C-type_lectin-like/link_sf"/>
</dbReference>
<feature type="domain" description="C-type lectin" evidence="5">
    <location>
        <begin position="134"/>
        <end position="246"/>
    </location>
</feature>
<name>A0A3S2UB64_ORYJA</name>
<evidence type="ECO:0000256" key="4">
    <source>
        <dbReference type="SAM" id="Phobius"/>
    </source>
</evidence>
<proteinExistence type="predicted"/>
<dbReference type="InterPro" id="IPR016187">
    <property type="entry name" value="CTDL_fold"/>
</dbReference>
<dbReference type="PANTHER" id="PTHR46490">
    <property type="entry name" value="C-TYPE LECTIN DOMAIN FAMILY 12 MEMBER A-RELATED"/>
    <property type="match status" value="1"/>
</dbReference>
<dbReference type="OrthoDB" id="6337382at2759"/>
<gene>
    <name evidence="6" type="ORF">OJAV_G00113660</name>
</gene>
<keyword evidence="4" id="KW-0472">Membrane</keyword>
<organism evidence="6 7">
    <name type="scientific">Oryzias javanicus</name>
    <name type="common">Javanese ricefish</name>
    <name type="synonym">Aplocheilus javanicus</name>
    <dbReference type="NCBI Taxonomy" id="123683"/>
    <lineage>
        <taxon>Eukaryota</taxon>
        <taxon>Metazoa</taxon>
        <taxon>Chordata</taxon>
        <taxon>Craniata</taxon>
        <taxon>Vertebrata</taxon>
        <taxon>Euteleostomi</taxon>
        <taxon>Actinopterygii</taxon>
        <taxon>Neopterygii</taxon>
        <taxon>Teleostei</taxon>
        <taxon>Neoteleostei</taxon>
        <taxon>Acanthomorphata</taxon>
        <taxon>Ovalentaria</taxon>
        <taxon>Atherinomorphae</taxon>
        <taxon>Beloniformes</taxon>
        <taxon>Adrianichthyidae</taxon>
        <taxon>Oryziinae</taxon>
        <taxon>Oryzias</taxon>
    </lineage>
</organism>
<keyword evidence="2" id="KW-1015">Disulfide bond</keyword>
<evidence type="ECO:0000313" key="6">
    <source>
        <dbReference type="EMBL" id="RVE67082.1"/>
    </source>
</evidence>
<feature type="transmembrane region" description="Helical" evidence="4">
    <location>
        <begin position="64"/>
        <end position="86"/>
    </location>
</feature>
<evidence type="ECO:0000256" key="1">
    <source>
        <dbReference type="ARBA" id="ARBA00022734"/>
    </source>
</evidence>
<dbReference type="Proteomes" id="UP000283210">
    <property type="component" value="Chromosome 11"/>
</dbReference>
<dbReference type="InterPro" id="IPR052309">
    <property type="entry name" value="C-type_Lectin_Domain_Fam1"/>
</dbReference>
<evidence type="ECO:0000256" key="2">
    <source>
        <dbReference type="ARBA" id="ARBA00023157"/>
    </source>
</evidence>
<dbReference type="EMBL" id="CM012447">
    <property type="protein sequence ID" value="RVE67082.1"/>
    <property type="molecule type" value="Genomic_DNA"/>
</dbReference>
<accession>A0A3S2UB64</accession>
<keyword evidence="7" id="KW-1185">Reference proteome</keyword>
<dbReference type="PROSITE" id="PS50041">
    <property type="entry name" value="C_TYPE_LECTIN_2"/>
    <property type="match status" value="1"/>
</dbReference>
<protein>
    <recommendedName>
        <fullName evidence="5">C-type lectin domain-containing protein</fullName>
    </recommendedName>
</protein>
<dbReference type="InterPro" id="IPR001304">
    <property type="entry name" value="C-type_lectin-like"/>
</dbReference>
<dbReference type="GO" id="GO:0030246">
    <property type="term" value="F:carbohydrate binding"/>
    <property type="evidence" value="ECO:0007669"/>
    <property type="project" value="UniProtKB-KW"/>
</dbReference>
<dbReference type="SUPFAM" id="SSF56436">
    <property type="entry name" value="C-type lectin-like"/>
    <property type="match status" value="1"/>
</dbReference>
<dbReference type="PANTHER" id="PTHR46490:SF6">
    <property type="entry name" value="ASIALOGLYCOPROTEIN RECEPTOR 1-LIKE-RELATED"/>
    <property type="match status" value="1"/>
</dbReference>
<reference evidence="6 7" key="1">
    <citation type="submission" date="2018-11" db="EMBL/GenBank/DDBJ databases">
        <authorList>
            <person name="Lopez-Roques C."/>
            <person name="Donnadieu C."/>
            <person name="Bouchez O."/>
            <person name="Klopp C."/>
            <person name="Cabau C."/>
            <person name="Zahm M."/>
        </authorList>
    </citation>
    <scope>NUCLEOTIDE SEQUENCE [LARGE SCALE GENOMIC DNA]</scope>
    <source>
        <strain evidence="6">RS831</strain>
        <tissue evidence="6">Whole body</tissue>
    </source>
</reference>
<dbReference type="Gene3D" id="3.10.100.10">
    <property type="entry name" value="Mannose-Binding Protein A, subunit A"/>
    <property type="match status" value="1"/>
</dbReference>
<keyword evidence="1" id="KW-0430">Lectin</keyword>
<dbReference type="AlphaFoldDB" id="A0A3S2UB64"/>
<keyword evidence="3" id="KW-0325">Glycoprotein</keyword>
<dbReference type="Pfam" id="PF00059">
    <property type="entry name" value="Lectin_C"/>
    <property type="match status" value="1"/>
</dbReference>
<keyword evidence="4" id="KW-0812">Transmembrane</keyword>
<sequence>MSTETEAAADLRVKFNRNLHQDGREQSEVEMIEDEDQISDHGLQQTDKQKQQKLQAERRNWFRVLKLSLGVFFFLFLAGLMTHYLLLSLENNKINDYNHLLTELTVINKTLIDETNQLKNKIEGQRCPELWMRFRSSCYYKSIERKTWTDSRSFCLYEGADLLVINSREEQEFVFKLTPNKESWIGLSVYSSYPYGWRWVNGSPLTETFWDETLSRPSSNNYAVVLSDEGKVTQQYNTYIRNWICEK</sequence>
<dbReference type="SMART" id="SM00034">
    <property type="entry name" value="CLECT"/>
    <property type="match status" value="1"/>
</dbReference>
<evidence type="ECO:0000256" key="3">
    <source>
        <dbReference type="ARBA" id="ARBA00023180"/>
    </source>
</evidence>
<evidence type="ECO:0000313" key="7">
    <source>
        <dbReference type="Proteomes" id="UP000283210"/>
    </source>
</evidence>
<keyword evidence="4" id="KW-1133">Transmembrane helix</keyword>
<evidence type="ECO:0000259" key="5">
    <source>
        <dbReference type="PROSITE" id="PS50041"/>
    </source>
</evidence>